<keyword evidence="5" id="KW-0611">Plant defense</keyword>
<name>A0A9R1WNW5_LACSA</name>
<evidence type="ECO:0000256" key="7">
    <source>
        <dbReference type="ARBA" id="ARBA00023136"/>
    </source>
</evidence>
<accession>A0A9R1WNW5</accession>
<keyword evidence="14" id="KW-1185">Reference proteome</keyword>
<dbReference type="PANTHER" id="PTHR43670:SF121">
    <property type="entry name" value="PROTEIN RESTRICTED TEV MOVEMENT 2"/>
    <property type="match status" value="1"/>
</dbReference>
<sequence length="175" mass="19776">MGFRKEFIKVTIENPNILRIRGECLVSGNKWNRFQEYFTVPETCEKSKICAKFDGGILSITMPKKMTDAPTITFPHQPSFVTSDNTNPNNQGKIEHKQSNQIKENEPSIEKIIKTKTSMDSKDKLERCKMIVKMLAIGGMNDGRMVVVNMVAMVLLVALSWGKQTPRSCFLTSLS</sequence>
<feature type="compositionally biased region" description="Polar residues" evidence="10">
    <location>
        <begin position="78"/>
        <end position="92"/>
    </location>
</feature>
<dbReference type="PANTHER" id="PTHR43670">
    <property type="entry name" value="HEAT SHOCK PROTEIN 26"/>
    <property type="match status" value="1"/>
</dbReference>
<dbReference type="Gene3D" id="2.60.40.790">
    <property type="match status" value="1"/>
</dbReference>
<dbReference type="PROSITE" id="PS01031">
    <property type="entry name" value="SHSP"/>
    <property type="match status" value="1"/>
</dbReference>
<keyword evidence="2" id="KW-1003">Cell membrane</keyword>
<evidence type="ECO:0000256" key="3">
    <source>
        <dbReference type="ARBA" id="ARBA00022692"/>
    </source>
</evidence>
<keyword evidence="7 11" id="KW-0472">Membrane</keyword>
<evidence type="ECO:0000256" key="8">
    <source>
        <dbReference type="PROSITE-ProRule" id="PRU00285"/>
    </source>
</evidence>
<dbReference type="CDD" id="cd06464">
    <property type="entry name" value="ACD_sHsps-like"/>
    <property type="match status" value="1"/>
</dbReference>
<evidence type="ECO:0000313" key="13">
    <source>
        <dbReference type="EMBL" id="KAJ0227563.1"/>
    </source>
</evidence>
<evidence type="ECO:0000256" key="6">
    <source>
        <dbReference type="ARBA" id="ARBA00022989"/>
    </source>
</evidence>
<proteinExistence type="inferred from homology"/>
<evidence type="ECO:0000256" key="11">
    <source>
        <dbReference type="SAM" id="Phobius"/>
    </source>
</evidence>
<evidence type="ECO:0000256" key="10">
    <source>
        <dbReference type="SAM" id="MobiDB-lite"/>
    </source>
</evidence>
<reference evidence="13 14" key="1">
    <citation type="journal article" date="2017" name="Nat. Commun.">
        <title>Genome assembly with in vitro proximity ligation data and whole-genome triplication in lettuce.</title>
        <authorList>
            <person name="Reyes-Chin-Wo S."/>
            <person name="Wang Z."/>
            <person name="Yang X."/>
            <person name="Kozik A."/>
            <person name="Arikit S."/>
            <person name="Song C."/>
            <person name="Xia L."/>
            <person name="Froenicke L."/>
            <person name="Lavelle D.O."/>
            <person name="Truco M.J."/>
            <person name="Xia R."/>
            <person name="Zhu S."/>
            <person name="Xu C."/>
            <person name="Xu H."/>
            <person name="Xu X."/>
            <person name="Cox K."/>
            <person name="Korf I."/>
            <person name="Meyers B.C."/>
            <person name="Michelmore R.W."/>
        </authorList>
    </citation>
    <scope>NUCLEOTIDE SEQUENCE [LARGE SCALE GENOMIC DNA]</scope>
    <source>
        <strain evidence="14">cv. Salinas</strain>
        <tissue evidence="13">Seedlings</tissue>
    </source>
</reference>
<evidence type="ECO:0000259" key="12">
    <source>
        <dbReference type="PROSITE" id="PS01031"/>
    </source>
</evidence>
<keyword evidence="3 11" id="KW-0812">Transmembrane</keyword>
<dbReference type="EMBL" id="NBSK02000001">
    <property type="protein sequence ID" value="KAJ0227563.1"/>
    <property type="molecule type" value="Genomic_DNA"/>
</dbReference>
<evidence type="ECO:0000256" key="5">
    <source>
        <dbReference type="ARBA" id="ARBA00022821"/>
    </source>
</evidence>
<feature type="domain" description="SHSP" evidence="12">
    <location>
        <begin position="1"/>
        <end position="84"/>
    </location>
</feature>
<feature type="region of interest" description="Disordered" evidence="10">
    <location>
        <begin position="78"/>
        <end position="105"/>
    </location>
</feature>
<evidence type="ECO:0000256" key="9">
    <source>
        <dbReference type="RuleBase" id="RU003616"/>
    </source>
</evidence>
<feature type="compositionally biased region" description="Basic and acidic residues" evidence="10">
    <location>
        <begin position="93"/>
        <end position="105"/>
    </location>
</feature>
<dbReference type="Pfam" id="PF00011">
    <property type="entry name" value="HSP20"/>
    <property type="match status" value="1"/>
</dbReference>
<dbReference type="InterPro" id="IPR002068">
    <property type="entry name" value="A-crystallin/Hsp20_dom"/>
</dbReference>
<dbReference type="GO" id="GO:0005886">
    <property type="term" value="C:plasma membrane"/>
    <property type="evidence" value="ECO:0007669"/>
    <property type="project" value="UniProtKB-SubCell"/>
</dbReference>
<evidence type="ECO:0000313" key="14">
    <source>
        <dbReference type="Proteomes" id="UP000235145"/>
    </source>
</evidence>
<feature type="transmembrane region" description="Helical" evidence="11">
    <location>
        <begin position="143"/>
        <end position="162"/>
    </location>
</feature>
<dbReference type="InterPro" id="IPR008978">
    <property type="entry name" value="HSP20-like_chaperone"/>
</dbReference>
<evidence type="ECO:0000256" key="1">
    <source>
        <dbReference type="ARBA" id="ARBA00004162"/>
    </source>
</evidence>
<keyword evidence="4" id="KW-0677">Repeat</keyword>
<dbReference type="GO" id="GO:0006952">
    <property type="term" value="P:defense response"/>
    <property type="evidence" value="ECO:0007669"/>
    <property type="project" value="UniProtKB-KW"/>
</dbReference>
<comment type="subcellular location">
    <subcellularLocation>
        <location evidence="1">Cell membrane</location>
        <topology evidence="1">Single-pass membrane protein</topology>
    </subcellularLocation>
</comment>
<comment type="caution">
    <text evidence="13">The sequence shown here is derived from an EMBL/GenBank/DDBJ whole genome shotgun (WGS) entry which is preliminary data.</text>
</comment>
<dbReference type="Proteomes" id="UP000235145">
    <property type="component" value="Unassembled WGS sequence"/>
</dbReference>
<protein>
    <recommendedName>
        <fullName evidence="12">SHSP domain-containing protein</fullName>
    </recommendedName>
</protein>
<dbReference type="SUPFAM" id="SSF49764">
    <property type="entry name" value="HSP20-like chaperones"/>
    <property type="match status" value="1"/>
</dbReference>
<keyword evidence="6 11" id="KW-1133">Transmembrane helix</keyword>
<dbReference type="AlphaFoldDB" id="A0A9R1WNW5"/>
<evidence type="ECO:0000256" key="2">
    <source>
        <dbReference type="ARBA" id="ARBA00022475"/>
    </source>
</evidence>
<gene>
    <name evidence="13" type="ORF">LSAT_V11C100010500</name>
</gene>
<comment type="similarity">
    <text evidence="8 9">Belongs to the small heat shock protein (HSP20) family.</text>
</comment>
<evidence type="ECO:0000256" key="4">
    <source>
        <dbReference type="ARBA" id="ARBA00022737"/>
    </source>
</evidence>
<organism evidence="13 14">
    <name type="scientific">Lactuca sativa</name>
    <name type="common">Garden lettuce</name>
    <dbReference type="NCBI Taxonomy" id="4236"/>
    <lineage>
        <taxon>Eukaryota</taxon>
        <taxon>Viridiplantae</taxon>
        <taxon>Streptophyta</taxon>
        <taxon>Embryophyta</taxon>
        <taxon>Tracheophyta</taxon>
        <taxon>Spermatophyta</taxon>
        <taxon>Magnoliopsida</taxon>
        <taxon>eudicotyledons</taxon>
        <taxon>Gunneridae</taxon>
        <taxon>Pentapetalae</taxon>
        <taxon>asterids</taxon>
        <taxon>campanulids</taxon>
        <taxon>Asterales</taxon>
        <taxon>Asteraceae</taxon>
        <taxon>Cichorioideae</taxon>
        <taxon>Cichorieae</taxon>
        <taxon>Lactucinae</taxon>
        <taxon>Lactuca</taxon>
    </lineage>
</organism>